<dbReference type="OrthoDB" id="6117776at2759"/>
<dbReference type="PROSITE" id="PS50157">
    <property type="entry name" value="ZINC_FINGER_C2H2_2"/>
    <property type="match status" value="2"/>
</dbReference>
<keyword evidence="11" id="KW-1185">Reference proteome</keyword>
<name>A0A2T7PMN3_POMCA</name>
<evidence type="ECO:0000313" key="11">
    <source>
        <dbReference type="Proteomes" id="UP000245119"/>
    </source>
</evidence>
<evidence type="ECO:0000256" key="8">
    <source>
        <dbReference type="SAM" id="MobiDB-lite"/>
    </source>
</evidence>
<dbReference type="InterPro" id="IPR050888">
    <property type="entry name" value="ZnF_C2H2-type_TF"/>
</dbReference>
<reference evidence="10 11" key="1">
    <citation type="submission" date="2018-04" db="EMBL/GenBank/DDBJ databases">
        <title>The genome of golden apple snail Pomacea canaliculata provides insight into stress tolerance and invasive adaptation.</title>
        <authorList>
            <person name="Liu C."/>
            <person name="Liu B."/>
            <person name="Ren Y."/>
            <person name="Zhang Y."/>
            <person name="Wang H."/>
            <person name="Li S."/>
            <person name="Jiang F."/>
            <person name="Yin L."/>
            <person name="Zhang G."/>
            <person name="Qian W."/>
            <person name="Fan W."/>
        </authorList>
    </citation>
    <scope>NUCLEOTIDE SEQUENCE [LARGE SCALE GENOMIC DNA]</scope>
    <source>
        <strain evidence="10">SZHN2017</strain>
        <tissue evidence="10">Muscle</tissue>
    </source>
</reference>
<dbReference type="InterPro" id="IPR013087">
    <property type="entry name" value="Znf_C2H2_type"/>
</dbReference>
<evidence type="ECO:0000256" key="3">
    <source>
        <dbReference type="ARBA" id="ARBA00022737"/>
    </source>
</evidence>
<dbReference type="GO" id="GO:0008270">
    <property type="term" value="F:zinc ion binding"/>
    <property type="evidence" value="ECO:0007669"/>
    <property type="project" value="UniProtKB-KW"/>
</dbReference>
<keyword evidence="4 7" id="KW-0863">Zinc-finger</keyword>
<evidence type="ECO:0000313" key="10">
    <source>
        <dbReference type="EMBL" id="PVD34674.1"/>
    </source>
</evidence>
<dbReference type="SMART" id="SM00355">
    <property type="entry name" value="ZnF_C2H2"/>
    <property type="match status" value="13"/>
</dbReference>
<feature type="compositionally biased region" description="Basic and acidic residues" evidence="8">
    <location>
        <begin position="566"/>
        <end position="575"/>
    </location>
</feature>
<evidence type="ECO:0000256" key="4">
    <source>
        <dbReference type="ARBA" id="ARBA00022771"/>
    </source>
</evidence>
<organism evidence="10 11">
    <name type="scientific">Pomacea canaliculata</name>
    <name type="common">Golden apple snail</name>
    <dbReference type="NCBI Taxonomy" id="400727"/>
    <lineage>
        <taxon>Eukaryota</taxon>
        <taxon>Metazoa</taxon>
        <taxon>Spiralia</taxon>
        <taxon>Lophotrochozoa</taxon>
        <taxon>Mollusca</taxon>
        <taxon>Gastropoda</taxon>
        <taxon>Caenogastropoda</taxon>
        <taxon>Architaenioglossa</taxon>
        <taxon>Ampullarioidea</taxon>
        <taxon>Ampullariidae</taxon>
        <taxon>Pomacea</taxon>
    </lineage>
</organism>
<dbReference type="Gene3D" id="3.30.160.60">
    <property type="entry name" value="Classic Zinc Finger"/>
    <property type="match status" value="4"/>
</dbReference>
<feature type="region of interest" description="Disordered" evidence="8">
    <location>
        <begin position="548"/>
        <end position="579"/>
    </location>
</feature>
<evidence type="ECO:0000259" key="9">
    <source>
        <dbReference type="PROSITE" id="PS50157"/>
    </source>
</evidence>
<dbReference type="GO" id="GO:0005634">
    <property type="term" value="C:nucleus"/>
    <property type="evidence" value="ECO:0007669"/>
    <property type="project" value="UniProtKB-SubCell"/>
</dbReference>
<evidence type="ECO:0000256" key="2">
    <source>
        <dbReference type="ARBA" id="ARBA00022723"/>
    </source>
</evidence>
<feature type="domain" description="C2H2-type" evidence="9">
    <location>
        <begin position="264"/>
        <end position="294"/>
    </location>
</feature>
<accession>A0A2T7PMN3</accession>
<evidence type="ECO:0000256" key="6">
    <source>
        <dbReference type="ARBA" id="ARBA00023242"/>
    </source>
</evidence>
<dbReference type="PANTHER" id="PTHR24406">
    <property type="entry name" value="TRANSCRIPTIONAL REPRESSOR CTCFL-RELATED"/>
    <property type="match status" value="1"/>
</dbReference>
<gene>
    <name evidence="10" type="ORF">C0Q70_05951</name>
</gene>
<proteinExistence type="predicted"/>
<sequence>MDTSMGDFHFDQTDQNITNIKSELNSNSYQTDAETVGISLQAFISADDQSACEVNWDIRRDFTNSFLGNQLPELDLPKFTSISEENNFLNIPEDVRILPTFVSLEETNNYELKRDTFCAAETELSTAEHSDVEHSFGFKVLETFSLQAETGGFFQAIDTKPLHQLSAEGFYRCGFEGGMCSYNTLVPAQFEVHLQEAHQDPGVFQCVHCGSVETTCDNLLQHLDQHLKLKYMQLVCPDNTCNFSASTPEELLAHLIIHDLNSFFTCGQCGQQFDSLKNILTHIKENLLQIVQCPHCSATDVDRKRIVTHISISHPSCCRMVSVYKILLCQERYQTGWQNWLKHQVISGTNMALEISRMDMLNQSPDTVPESKPPEENTFSVTTLEKKSEHFKDMDLCQEKKIGIIQPLTVQTDVNMQDNFSNMQRHGSELKESCSEKSKHGTLSPRLWQDCLSDPAGMKCEFCKEVFFKEEMYIHHLFSAHSESFSGFACTTCNFISMDPNVSSTHRCTTLRLQPKSKFSVLSESLLSQHVEEEFLQKQSASCHKRKICADNSPPSSGKYKKTSHKSLEEMKGETRISPTSSVSQKSLRVYKGKPIHCRLCGCCTGRSKWGAYMHVYLNHSEVLQCPICKFCPVNQASLYKHLTVDHYNIRDSLYQEMHVRKWLEFPGDKKHKIPAGRFNLEVKGASPQVITRKLLTSKRSHSVSASESEPRRVTGNKVISEPCLANTKPEREKILEHSSCRTRGIDAWREVKLTALPSEPDSQVALHLKEDNGERGLPPIGSETEMEYRCPYCVTIRKSEESFYYHLCFHLHYKTFKCDYCAYEAFSKNTILNHISSLHPEHSVDAAFKQIIDEAKERKCRLQIQNCCVPVSEPYDEKRLERKNFANKKNCKTFSSNMASSTNADISKVQSKKSKKASRASDEAEIYLMCPYCRSGRKRLTAVKTEIRGHLGYKPYSCHYCTGLSSSSEERIKAHIAQEHPGKPDLVDVTINEYKEQRVAELLERAHKLSKVGNDKKTASKNKSGSSGSGNMLGKSMTIPRTNNSIEENEQVNIQKRTSIESAQDQKQGCSLSSSSARPRDYFTVFQNGNERVVQCLYCNLTFDTKSAKFIEIYKKMGKHVYKHMPQIFPCDFCGRHFYPMSALRSHMNSHKHTTFLQGTLKISTQQKETDSASSTKRSYSLGKRKTSSPKVPIEAKNVNASQLCVSKDSSVIFDVSTEDYQQQSTSKKRVGQSVTGIKLRNLCVVEINGSRKTKRCLRCDFHVEGALGDQRINDTMKAHLYKHMKKTIQCFYCNYRSYPCCKVKKHIQKVHRGKPVKWKVTREDETQKVKY</sequence>
<comment type="subcellular location">
    <subcellularLocation>
        <location evidence="1">Nucleus</location>
    </subcellularLocation>
</comment>
<feature type="region of interest" description="Disordered" evidence="8">
    <location>
        <begin position="1168"/>
        <end position="1190"/>
    </location>
</feature>
<evidence type="ECO:0000256" key="1">
    <source>
        <dbReference type="ARBA" id="ARBA00004123"/>
    </source>
</evidence>
<feature type="compositionally biased region" description="Low complexity" evidence="8">
    <location>
        <begin position="1022"/>
        <end position="1038"/>
    </location>
</feature>
<dbReference type="EMBL" id="PZQS01000003">
    <property type="protein sequence ID" value="PVD34674.1"/>
    <property type="molecule type" value="Genomic_DNA"/>
</dbReference>
<keyword evidence="6" id="KW-0539">Nucleus</keyword>
<feature type="region of interest" description="Disordered" evidence="8">
    <location>
        <begin position="1011"/>
        <end position="1049"/>
    </location>
</feature>
<feature type="compositionally biased region" description="Polar residues" evidence="8">
    <location>
        <begin position="1168"/>
        <end position="1180"/>
    </location>
</feature>
<feature type="domain" description="C2H2-type" evidence="9">
    <location>
        <begin position="1130"/>
        <end position="1152"/>
    </location>
</feature>
<dbReference type="Proteomes" id="UP000245119">
    <property type="component" value="Linkage Group LG3"/>
</dbReference>
<comment type="caution">
    <text evidence="10">The sequence shown here is derived from an EMBL/GenBank/DDBJ whole genome shotgun (WGS) entry which is preliminary data.</text>
</comment>
<feature type="compositionally biased region" description="Polar residues" evidence="8">
    <location>
        <begin position="1040"/>
        <end position="1049"/>
    </location>
</feature>
<dbReference type="PROSITE" id="PS00028">
    <property type="entry name" value="ZINC_FINGER_C2H2_1"/>
    <property type="match status" value="1"/>
</dbReference>
<keyword evidence="3" id="KW-0677">Repeat</keyword>
<evidence type="ECO:0000256" key="5">
    <source>
        <dbReference type="ARBA" id="ARBA00022833"/>
    </source>
</evidence>
<keyword evidence="5" id="KW-0862">Zinc</keyword>
<keyword evidence="2" id="KW-0479">Metal-binding</keyword>
<evidence type="ECO:0000256" key="7">
    <source>
        <dbReference type="PROSITE-ProRule" id="PRU00042"/>
    </source>
</evidence>
<protein>
    <recommendedName>
        <fullName evidence="9">C2H2-type domain-containing protein</fullName>
    </recommendedName>
</protein>